<dbReference type="EMBL" id="JAZGUE010000004">
    <property type="protein sequence ID" value="KAL2266868.1"/>
    <property type="molecule type" value="Genomic_DNA"/>
</dbReference>
<gene>
    <name evidence="1" type="ORF">VTJ83DRAFT_4145</name>
</gene>
<keyword evidence="2" id="KW-1185">Reference proteome</keyword>
<dbReference type="GeneID" id="98125246"/>
<comment type="caution">
    <text evidence="1">The sequence shown here is derived from an EMBL/GenBank/DDBJ whole genome shotgun (WGS) entry which is preliminary data.</text>
</comment>
<reference evidence="1 2" key="1">
    <citation type="journal article" date="2024" name="Commun. Biol.">
        <title>Comparative genomic analysis of thermophilic fungi reveals convergent evolutionary adaptations and gene losses.</title>
        <authorList>
            <person name="Steindorff A.S."/>
            <person name="Aguilar-Pontes M.V."/>
            <person name="Robinson A.J."/>
            <person name="Andreopoulos B."/>
            <person name="LaButti K."/>
            <person name="Kuo A."/>
            <person name="Mondo S."/>
            <person name="Riley R."/>
            <person name="Otillar R."/>
            <person name="Haridas S."/>
            <person name="Lipzen A."/>
            <person name="Grimwood J."/>
            <person name="Schmutz J."/>
            <person name="Clum A."/>
            <person name="Reid I.D."/>
            <person name="Moisan M.C."/>
            <person name="Butler G."/>
            <person name="Nguyen T.T.M."/>
            <person name="Dewar K."/>
            <person name="Conant G."/>
            <person name="Drula E."/>
            <person name="Henrissat B."/>
            <person name="Hansel C."/>
            <person name="Singer S."/>
            <person name="Hutchinson M.I."/>
            <person name="de Vries R.P."/>
            <person name="Natvig D.O."/>
            <person name="Powell A.J."/>
            <person name="Tsang A."/>
            <person name="Grigoriev I.V."/>
        </authorList>
    </citation>
    <scope>NUCLEOTIDE SEQUENCE [LARGE SCALE GENOMIC DNA]</scope>
    <source>
        <strain evidence="1 2">ATCC 22073</strain>
    </source>
</reference>
<protein>
    <submittedName>
        <fullName evidence="1">Uncharacterized protein</fullName>
    </submittedName>
</protein>
<dbReference type="Proteomes" id="UP001600064">
    <property type="component" value="Unassembled WGS sequence"/>
</dbReference>
<evidence type="ECO:0000313" key="2">
    <source>
        <dbReference type="Proteomes" id="UP001600064"/>
    </source>
</evidence>
<organism evidence="1 2">
    <name type="scientific">Remersonia thermophila</name>
    <dbReference type="NCBI Taxonomy" id="72144"/>
    <lineage>
        <taxon>Eukaryota</taxon>
        <taxon>Fungi</taxon>
        <taxon>Dikarya</taxon>
        <taxon>Ascomycota</taxon>
        <taxon>Pezizomycotina</taxon>
        <taxon>Sordariomycetes</taxon>
        <taxon>Sordariomycetidae</taxon>
        <taxon>Sordariales</taxon>
        <taxon>Sordariales incertae sedis</taxon>
        <taxon>Remersonia</taxon>
    </lineage>
</organism>
<evidence type="ECO:0000313" key="1">
    <source>
        <dbReference type="EMBL" id="KAL2266868.1"/>
    </source>
</evidence>
<proteinExistence type="predicted"/>
<name>A0ABR4D954_9PEZI</name>
<dbReference type="RefSeq" id="XP_070865595.1">
    <property type="nucleotide sequence ID" value="XM_071010602.1"/>
</dbReference>
<sequence>MVVRIPAASRTEILTMGAASVPFFAPFYLMAPGSEELLSKQTNKWAPRWERNITMFRNPAERATQRVKPPVERTFKRIESHLPLERAAKRTEQGLRKSFDRVGFKTT</sequence>
<accession>A0ABR4D954</accession>